<feature type="compositionally biased region" description="Basic residues" evidence="1">
    <location>
        <begin position="22"/>
        <end position="31"/>
    </location>
</feature>
<feature type="region of interest" description="Disordered" evidence="1">
    <location>
        <begin position="228"/>
        <end position="252"/>
    </location>
</feature>
<feature type="compositionally biased region" description="Polar residues" evidence="1">
    <location>
        <begin position="228"/>
        <end position="240"/>
    </location>
</feature>
<feature type="domain" description="CCHC-type" evidence="2">
    <location>
        <begin position="304"/>
        <end position="320"/>
    </location>
</feature>
<dbReference type="GeneID" id="8439277"/>
<feature type="compositionally biased region" description="Basic and acidic residues" evidence="1">
    <location>
        <begin position="525"/>
        <end position="543"/>
    </location>
</feature>
<dbReference type="STRING" id="336963.C4JRR7"/>
<proteinExistence type="predicted"/>
<organism evidence="3 4">
    <name type="scientific">Uncinocarpus reesii (strain UAMH 1704)</name>
    <dbReference type="NCBI Taxonomy" id="336963"/>
    <lineage>
        <taxon>Eukaryota</taxon>
        <taxon>Fungi</taxon>
        <taxon>Dikarya</taxon>
        <taxon>Ascomycota</taxon>
        <taxon>Pezizomycotina</taxon>
        <taxon>Eurotiomycetes</taxon>
        <taxon>Eurotiomycetidae</taxon>
        <taxon>Onygenales</taxon>
        <taxon>Onygenaceae</taxon>
        <taxon>Uncinocarpus</taxon>
    </lineage>
</organism>
<dbReference type="Proteomes" id="UP000002058">
    <property type="component" value="Unassembled WGS sequence"/>
</dbReference>
<dbReference type="GO" id="GO:0003676">
    <property type="term" value="F:nucleic acid binding"/>
    <property type="evidence" value="ECO:0007669"/>
    <property type="project" value="InterPro"/>
</dbReference>
<dbReference type="SMART" id="SM00343">
    <property type="entry name" value="ZnF_C2HC"/>
    <property type="match status" value="4"/>
</dbReference>
<dbReference type="HOGENOM" id="CLU_025398_1_1_1"/>
<feature type="region of interest" description="Disordered" evidence="1">
    <location>
        <begin position="1"/>
        <end position="173"/>
    </location>
</feature>
<dbReference type="InterPro" id="IPR001878">
    <property type="entry name" value="Znf_CCHC"/>
</dbReference>
<protein>
    <recommendedName>
        <fullName evidence="2">CCHC-type domain-containing protein</fullName>
    </recommendedName>
</protein>
<dbReference type="OrthoDB" id="7608935at2759"/>
<accession>C4JRR7</accession>
<sequence>MPGHAQGDDSADDSRTAAVGPRNKRNLHRVTKPSSQPARGRRSLRDRRPRGDDLQDFIPRGAAFTSASLPVDVGSNSNSDQSSDESGCDYSPSAMDDASAQPQSNSTMQPAVNWNKVTGSTIRTSLRASGGPSAPAQDSFDSVNGKYWRSESTPVSENGGPQPDAIAQNGGAGNQADTAIVISEDSDIESDAAADNSIMLNLSTPSQHLTEEKPNSLQALAVQTNGSREIPQQGTNQQPSAREDLGPHGQGITDKSVAIESFNSKYPSPPHTLVDLSREDRDIQIKYIYYNRDPKGVDLNLPIGCTDCLAEGHLAEICPDKECKHCGAWSVHESRFCPSWRRCQRCRERGHDEVDCPSLLKELASEIPCDFCNSNQHIESECDLLWKVPKRDLSLSQIFISVCCSFCTSKQHLLGDCPVRPFPMNSSSWSLSAFDPSLVSNIASSKLPAHPGGDDRDEQLSGLRIKGRANEQIYSDDDHDDFTGRRRPLRRQPPRSHIRFDSGIGRGRNLDDDSTRQNGSAVDRYTPHDYRREYRDREPDTGRNVRQRSLSPGPYNQRQRGGGGSGRHGPPRSPPRGRGGRAPPPSRGGTKNKRGGPSSRGGRGAKSSDNRETYRPMPSAAKRAWDKHRL</sequence>
<dbReference type="InParanoid" id="C4JRR7"/>
<dbReference type="KEGG" id="ure:UREG_05156"/>
<dbReference type="EMBL" id="CH476617">
    <property type="protein sequence ID" value="EEP80314.1"/>
    <property type="molecule type" value="Genomic_DNA"/>
</dbReference>
<feature type="region of interest" description="Disordered" evidence="1">
    <location>
        <begin position="466"/>
        <end position="630"/>
    </location>
</feature>
<feature type="domain" description="CCHC-type" evidence="2">
    <location>
        <begin position="342"/>
        <end position="358"/>
    </location>
</feature>
<evidence type="ECO:0000259" key="2">
    <source>
        <dbReference type="SMART" id="SM00343"/>
    </source>
</evidence>
<evidence type="ECO:0000313" key="3">
    <source>
        <dbReference type="EMBL" id="EEP80314.1"/>
    </source>
</evidence>
<dbReference type="AlphaFoldDB" id="C4JRR7"/>
<reference evidence="4" key="1">
    <citation type="journal article" date="2009" name="Genome Res.">
        <title>Comparative genomic analyses of the human fungal pathogens Coccidioides and their relatives.</title>
        <authorList>
            <person name="Sharpton T.J."/>
            <person name="Stajich J.E."/>
            <person name="Rounsley S.D."/>
            <person name="Gardner M.J."/>
            <person name="Wortman J.R."/>
            <person name="Jordar V.S."/>
            <person name="Maiti R."/>
            <person name="Kodira C.D."/>
            <person name="Neafsey D.E."/>
            <person name="Zeng Q."/>
            <person name="Hung C.-Y."/>
            <person name="McMahan C."/>
            <person name="Muszewska A."/>
            <person name="Grynberg M."/>
            <person name="Mandel M.A."/>
            <person name="Kellner E.M."/>
            <person name="Barker B.M."/>
            <person name="Galgiani J.N."/>
            <person name="Orbach M.J."/>
            <person name="Kirkland T.N."/>
            <person name="Cole G.T."/>
            <person name="Henn M.R."/>
            <person name="Birren B.W."/>
            <person name="Taylor J.W."/>
        </authorList>
    </citation>
    <scope>NUCLEOTIDE SEQUENCE [LARGE SCALE GENOMIC DNA]</scope>
    <source>
        <strain evidence="4">UAMH 1704</strain>
    </source>
</reference>
<dbReference type="OMA" id="PTWRRCQ"/>
<name>C4JRR7_UNCRE</name>
<gene>
    <name evidence="3" type="ORF">UREG_05156</name>
</gene>
<dbReference type="GO" id="GO:0008270">
    <property type="term" value="F:zinc ion binding"/>
    <property type="evidence" value="ECO:0007669"/>
    <property type="project" value="InterPro"/>
</dbReference>
<dbReference type="VEuPathDB" id="FungiDB:UREG_05156"/>
<feature type="compositionally biased region" description="Polar residues" evidence="1">
    <location>
        <begin position="547"/>
        <end position="559"/>
    </location>
</feature>
<feature type="compositionally biased region" description="Basic residues" evidence="1">
    <location>
        <begin position="485"/>
        <end position="497"/>
    </location>
</feature>
<feature type="domain" description="CCHC-type" evidence="2">
    <location>
        <begin position="403"/>
        <end position="419"/>
    </location>
</feature>
<evidence type="ECO:0000313" key="4">
    <source>
        <dbReference type="Proteomes" id="UP000002058"/>
    </source>
</evidence>
<dbReference type="SUPFAM" id="SSF57756">
    <property type="entry name" value="Retrovirus zinc finger-like domains"/>
    <property type="match status" value="1"/>
</dbReference>
<dbReference type="eggNOG" id="KOG4400">
    <property type="taxonomic scope" value="Eukaryota"/>
</dbReference>
<dbReference type="Gene3D" id="4.10.60.10">
    <property type="entry name" value="Zinc finger, CCHC-type"/>
    <property type="match status" value="1"/>
</dbReference>
<evidence type="ECO:0000256" key="1">
    <source>
        <dbReference type="SAM" id="MobiDB-lite"/>
    </source>
</evidence>
<feature type="compositionally biased region" description="Polar residues" evidence="1">
    <location>
        <begin position="100"/>
        <end position="127"/>
    </location>
</feature>
<keyword evidence="4" id="KW-1185">Reference proteome</keyword>
<feature type="domain" description="CCHC-type" evidence="2">
    <location>
        <begin position="368"/>
        <end position="384"/>
    </location>
</feature>
<feature type="compositionally biased region" description="Basic residues" evidence="1">
    <location>
        <begin position="39"/>
        <end position="48"/>
    </location>
</feature>
<dbReference type="RefSeq" id="XP_002584467.1">
    <property type="nucleotide sequence ID" value="XM_002584421.1"/>
</dbReference>
<dbReference type="InterPro" id="IPR036875">
    <property type="entry name" value="Znf_CCHC_sf"/>
</dbReference>